<evidence type="ECO:0000313" key="3">
    <source>
        <dbReference type="Proteomes" id="UP000691718"/>
    </source>
</evidence>
<keyword evidence="3" id="KW-1185">Reference proteome</keyword>
<accession>A0A8S3WS96</accession>
<proteinExistence type="predicted"/>
<keyword evidence="1" id="KW-0175">Coiled coil</keyword>
<feature type="coiled-coil region" evidence="1">
    <location>
        <begin position="9"/>
        <end position="64"/>
    </location>
</feature>
<dbReference type="AlphaFoldDB" id="A0A8S3WS96"/>
<gene>
    <name evidence="2" type="ORF">PAPOLLO_LOCUS9730</name>
</gene>
<evidence type="ECO:0000256" key="1">
    <source>
        <dbReference type="SAM" id="Coils"/>
    </source>
</evidence>
<sequence>MRDMFASLLAAQQQEFNKINKRLKQIQETSTKIETSVEHLHKENAELKKEIENLKQQKKEDTKYISSKIKLRSYKKGLEKQNSRLKMFLK</sequence>
<evidence type="ECO:0000313" key="2">
    <source>
        <dbReference type="EMBL" id="CAG4978670.1"/>
    </source>
</evidence>
<name>A0A8S3WS96_PARAO</name>
<organism evidence="2 3">
    <name type="scientific">Parnassius apollo</name>
    <name type="common">Apollo butterfly</name>
    <name type="synonym">Papilio apollo</name>
    <dbReference type="NCBI Taxonomy" id="110799"/>
    <lineage>
        <taxon>Eukaryota</taxon>
        <taxon>Metazoa</taxon>
        <taxon>Ecdysozoa</taxon>
        <taxon>Arthropoda</taxon>
        <taxon>Hexapoda</taxon>
        <taxon>Insecta</taxon>
        <taxon>Pterygota</taxon>
        <taxon>Neoptera</taxon>
        <taxon>Endopterygota</taxon>
        <taxon>Lepidoptera</taxon>
        <taxon>Glossata</taxon>
        <taxon>Ditrysia</taxon>
        <taxon>Papilionoidea</taxon>
        <taxon>Papilionidae</taxon>
        <taxon>Parnassiinae</taxon>
        <taxon>Parnassini</taxon>
        <taxon>Parnassius</taxon>
        <taxon>Parnassius</taxon>
    </lineage>
</organism>
<dbReference type="Proteomes" id="UP000691718">
    <property type="component" value="Unassembled WGS sequence"/>
</dbReference>
<dbReference type="OrthoDB" id="7446428at2759"/>
<dbReference type="EMBL" id="CAJQZP010000693">
    <property type="protein sequence ID" value="CAG4978670.1"/>
    <property type="molecule type" value="Genomic_DNA"/>
</dbReference>
<reference evidence="2" key="1">
    <citation type="submission" date="2021-04" db="EMBL/GenBank/DDBJ databases">
        <authorList>
            <person name="Tunstrom K."/>
        </authorList>
    </citation>
    <scope>NUCLEOTIDE SEQUENCE</scope>
</reference>
<protein>
    <submittedName>
        <fullName evidence="2">(apollo) hypothetical protein</fullName>
    </submittedName>
</protein>
<comment type="caution">
    <text evidence="2">The sequence shown here is derived from an EMBL/GenBank/DDBJ whole genome shotgun (WGS) entry which is preliminary data.</text>
</comment>